<dbReference type="AlphaFoldDB" id="A0A367ZD08"/>
<gene>
    <name evidence="1" type="ORF">OZSIB_3331</name>
</gene>
<evidence type="ECO:0008006" key="3">
    <source>
        <dbReference type="Google" id="ProtNLM"/>
    </source>
</evidence>
<name>A0A367ZD08_9BACT</name>
<evidence type="ECO:0000313" key="2">
    <source>
        <dbReference type="Proteomes" id="UP000252355"/>
    </source>
</evidence>
<dbReference type="Proteomes" id="UP000252355">
    <property type="component" value="Unassembled WGS sequence"/>
</dbReference>
<evidence type="ECO:0000313" key="1">
    <source>
        <dbReference type="EMBL" id="RCK75984.1"/>
    </source>
</evidence>
<reference evidence="1 2" key="1">
    <citation type="submission" date="2018-05" db="EMBL/GenBank/DDBJ databases">
        <title>A metagenomic window into the 2 km-deep terrestrial subsurface aquifer revealed taxonomically and functionally diverse microbial community comprising novel uncultured bacterial lineages.</title>
        <authorList>
            <person name="Kadnikov V.V."/>
            <person name="Mardanov A.V."/>
            <person name="Beletsky A.V."/>
            <person name="Banks D."/>
            <person name="Pimenov N.V."/>
            <person name="Frank Y.A."/>
            <person name="Karnachuk O.V."/>
            <person name="Ravin N.V."/>
        </authorList>
    </citation>
    <scope>NUCLEOTIDE SEQUENCE [LARGE SCALE GENOMIC DNA]</scope>
    <source>
        <strain evidence="1">BY5</strain>
    </source>
</reference>
<organism evidence="1 2">
    <name type="scientific">Candidatus Ozemobacter sibiricus</name>
    <dbReference type="NCBI Taxonomy" id="2268124"/>
    <lineage>
        <taxon>Bacteria</taxon>
        <taxon>Candidatus Ozemobacteria</taxon>
        <taxon>Candidatus Ozemobacterales</taxon>
        <taxon>Candidatus Ozemobacteraceae</taxon>
        <taxon>Candidatus Ozemobacter</taxon>
    </lineage>
</organism>
<proteinExistence type="predicted"/>
<dbReference type="EMBL" id="QOQW01000036">
    <property type="protein sequence ID" value="RCK75984.1"/>
    <property type="molecule type" value="Genomic_DNA"/>
</dbReference>
<comment type="caution">
    <text evidence="1">The sequence shown here is derived from an EMBL/GenBank/DDBJ whole genome shotgun (WGS) entry which is preliminary data.</text>
</comment>
<sequence>MPRRAIEPTATITVRLPLPLIEVLDQEVNRLRQETPGLNATRADAIRYLISLAKARLDMSAFYEPRIYSDAEMQQIGEDDTIPAKTRSWLEKRYRR</sequence>
<protein>
    <recommendedName>
        <fullName evidence="3">Ribbon-helix-helix protein CopG domain-containing protein</fullName>
    </recommendedName>
</protein>
<accession>A0A367ZD08</accession>